<accession>A0A6G1MA58</accession>
<evidence type="ECO:0000313" key="2">
    <source>
        <dbReference type="EMBL" id="KAF3214961.1"/>
    </source>
</evidence>
<evidence type="ECO:0000313" key="3">
    <source>
        <dbReference type="Proteomes" id="UP000472727"/>
    </source>
</evidence>
<evidence type="ECO:0000313" key="4">
    <source>
        <dbReference type="Proteomes" id="UP000483672"/>
    </source>
</evidence>
<organism evidence="2 4">
    <name type="scientific">Orbilia oligospora</name>
    <name type="common">Nematode-trapping fungus</name>
    <name type="synonym">Arthrobotrys oligospora</name>
    <dbReference type="NCBI Taxonomy" id="2813651"/>
    <lineage>
        <taxon>Eukaryota</taxon>
        <taxon>Fungi</taxon>
        <taxon>Dikarya</taxon>
        <taxon>Ascomycota</taxon>
        <taxon>Pezizomycotina</taxon>
        <taxon>Orbiliomycetes</taxon>
        <taxon>Orbiliales</taxon>
        <taxon>Orbiliaceae</taxon>
        <taxon>Orbilia</taxon>
    </lineage>
</organism>
<dbReference type="Proteomes" id="UP000472727">
    <property type="component" value="Unassembled WGS sequence"/>
</dbReference>
<protein>
    <submittedName>
        <fullName evidence="2">Uncharacterized protein</fullName>
    </submittedName>
</protein>
<proteinExistence type="predicted"/>
<dbReference type="Proteomes" id="UP000483672">
    <property type="component" value="Unassembled WGS sequence"/>
</dbReference>
<gene>
    <name evidence="1" type="ORF">TWF106_001959</name>
    <name evidence="2" type="ORF">TWF191_009651</name>
</gene>
<evidence type="ECO:0000313" key="1">
    <source>
        <dbReference type="EMBL" id="KAF3203407.1"/>
    </source>
</evidence>
<dbReference type="AlphaFoldDB" id="A0A6G1MA58"/>
<comment type="caution">
    <text evidence="2">The sequence shown here is derived from an EMBL/GenBank/DDBJ whole genome shotgun (WGS) entry which is preliminary data.</text>
</comment>
<name>A0A6G1MA58_ORBOL</name>
<dbReference type="EMBL" id="WIWS01000135">
    <property type="protein sequence ID" value="KAF3203407.1"/>
    <property type="molecule type" value="Genomic_DNA"/>
</dbReference>
<sequence length="1062" mass="119779">MTTNISKIQTALASITQETTLALFNLNLDCSLVKVDAPAEYLPFGNALTKFRRNQAEAGSAHRIARKLGMLFEDIVPQTPELIKAYGIRATEIIEFHDEQLSSKPGGKSDYGPFTPYVGVDGTSIWAAATSSGAAIAMHLLACLLAVSFTAEEAIAIWVQIVEARKEEVSKSDPGDIYGLRTLAASTWDIPRQELANWDASARAWIRSANTAKELQCHQLRLILDNINLPVHTSLDAYRSVVETWQTCLKMMDALVQGNGQDVQNGGLFVAFRAWHIFPDLILLKNQKHIKQNDPLVKHGGVVTIGLERADSQNTGGVNWSISLSHLQFYGNAERREGYLNSTKERVSIPEVWAFLLGFSFGLVNTNMSQIERKLKIVIVLSDLLVSCVREISSLVSTDDARWPPVESSWIHRLNQASKRYFRCTDEEQKRFRQLMALGHKSYRQFCQTSLPFGEAALEEVLLHILDHQSNPPLKLLEYFTNSIPHLSIKIEYGVEPFPSQNYKITGVEIGSRSDAYVTILSELSNPVPPAIPQKRLFAPLPTKNKISGYPEWEFSYPIVQCDMAKTPRLVKGLRPPPKVHRQILEAIFGAFEFREVDSMDHLFRRDNSSRVIDVMLRELRPRVARHGRHGQQLMFHTPVKRSLDIPTVECLLQENLVKKDFLMHIFSRDLSHLRDGKVLPYFLDMCTVSSLYEKYDAPLIDLSHLATCFTDLYSVQNWKGWACSVLDWTTQDRRPLPTIHDALFPKKTTQLEAFQWIHYLESKGPWIKDIYSQLITISSEDSFFVASQFLQDPSSSITNPPTIIRLPGNIGRPGVVLLVTPKSLRHPNHENTLLEDAPFDGGLINCFRDTTLHLTLTGYELPLELVGGRSGARHHETWIFEAATSVHAAGKWIGDINPLELPYNVSLHRPTSLNFDPKVSAENIASRAANCPACGRVDGNYESIVQIKEGIHEDLTSIDCWGEFFHRPSNPTVFRAKNNWAARLAALCLSEKIKAPVVPLHPQTCKCKVEWLLSNPSPYKYSRSSKNEWISKVEEAVHAILPVPMRPAETPIRHYNPIYLL</sequence>
<reference evidence="3 4" key="1">
    <citation type="submission" date="2019-06" db="EMBL/GenBank/DDBJ databases">
        <authorList>
            <person name="Palmer J.M."/>
        </authorList>
    </citation>
    <scope>NUCLEOTIDE SEQUENCE [LARGE SCALE GENOMIC DNA]</scope>
    <source>
        <strain evidence="1 3">TWF106</strain>
        <strain evidence="2 4">TWF191</strain>
    </source>
</reference>
<dbReference type="EMBL" id="WIPF01000070">
    <property type="protein sequence ID" value="KAF3214961.1"/>
    <property type="molecule type" value="Genomic_DNA"/>
</dbReference>